<dbReference type="SUPFAM" id="SSF50630">
    <property type="entry name" value="Acid proteases"/>
    <property type="match status" value="1"/>
</dbReference>
<keyword evidence="9" id="KW-0732">Signal</keyword>
<evidence type="ECO:0000259" key="10">
    <source>
        <dbReference type="PROSITE" id="PS51767"/>
    </source>
</evidence>
<feature type="disulfide bond" evidence="6">
    <location>
        <begin position="319"/>
        <end position="373"/>
    </location>
</feature>
<gene>
    <name evidence="11" type="ORF">BP5553_01692</name>
</gene>
<evidence type="ECO:0000256" key="9">
    <source>
        <dbReference type="SAM" id="SignalP"/>
    </source>
</evidence>
<evidence type="ECO:0000256" key="2">
    <source>
        <dbReference type="ARBA" id="ARBA00022670"/>
    </source>
</evidence>
<feature type="region of interest" description="Disordered" evidence="8">
    <location>
        <begin position="358"/>
        <end position="380"/>
    </location>
</feature>
<evidence type="ECO:0000256" key="4">
    <source>
        <dbReference type="ARBA" id="ARBA00022801"/>
    </source>
</evidence>
<protein>
    <recommendedName>
        <fullName evidence="10">Peptidase A1 domain-containing protein</fullName>
    </recommendedName>
</protein>
<evidence type="ECO:0000256" key="7">
    <source>
        <dbReference type="RuleBase" id="RU000454"/>
    </source>
</evidence>
<evidence type="ECO:0000256" key="8">
    <source>
        <dbReference type="SAM" id="MobiDB-lite"/>
    </source>
</evidence>
<dbReference type="GO" id="GO:0004190">
    <property type="term" value="F:aspartic-type endopeptidase activity"/>
    <property type="evidence" value="ECO:0007669"/>
    <property type="project" value="UniProtKB-KW"/>
</dbReference>
<feature type="compositionally biased region" description="Polar residues" evidence="8">
    <location>
        <begin position="364"/>
        <end position="380"/>
    </location>
</feature>
<feature type="chain" id="PRO_5016976970" description="Peptidase A1 domain-containing protein" evidence="9">
    <location>
        <begin position="22"/>
        <end position="417"/>
    </location>
</feature>
<dbReference type="InterPro" id="IPR001461">
    <property type="entry name" value="Aspartic_peptidase_A1"/>
</dbReference>
<comment type="similarity">
    <text evidence="1 7">Belongs to the peptidase A1 family.</text>
</comment>
<comment type="caution">
    <text evidence="11">The sequence shown here is derived from an EMBL/GenBank/DDBJ whole genome shotgun (WGS) entry which is preliminary data.</text>
</comment>
<dbReference type="PRINTS" id="PR00792">
    <property type="entry name" value="PEPSIN"/>
</dbReference>
<dbReference type="PROSITE" id="PS00141">
    <property type="entry name" value="ASP_PROTEASE"/>
    <property type="match status" value="1"/>
</dbReference>
<dbReference type="InterPro" id="IPR001969">
    <property type="entry name" value="Aspartic_peptidase_AS"/>
</dbReference>
<feature type="signal peptide" evidence="9">
    <location>
        <begin position="1"/>
        <end position="21"/>
    </location>
</feature>
<name>A0A370U1U2_9HELO</name>
<dbReference type="CDD" id="cd06097">
    <property type="entry name" value="Aspergillopepsin_like"/>
    <property type="match status" value="1"/>
</dbReference>
<accession>A0A370U1U2</accession>
<feature type="active site" evidence="5">
    <location>
        <position position="103"/>
    </location>
</feature>
<dbReference type="RefSeq" id="XP_031874369.1">
    <property type="nucleotide sequence ID" value="XM_032010315.1"/>
</dbReference>
<dbReference type="PANTHER" id="PTHR47966">
    <property type="entry name" value="BETA-SITE APP-CLEAVING ENZYME, ISOFORM A-RELATED"/>
    <property type="match status" value="1"/>
</dbReference>
<dbReference type="PROSITE" id="PS51767">
    <property type="entry name" value="PEPTIDASE_A1"/>
    <property type="match status" value="1"/>
</dbReference>
<reference evidence="11 12" key="1">
    <citation type="journal article" date="2018" name="IMA Fungus">
        <title>IMA Genome-F 9: Draft genome sequence of Annulohypoxylon stygium, Aspergillus mulundensis, Berkeleyomyces basicola (syn. Thielaviopsis basicola), Ceratocystis smalleyi, two Cercospora beticola strains, Coleophoma cylindrospora, Fusarium fracticaudum, Phialophora cf. hyalina, and Morchella septimelata.</title>
        <authorList>
            <person name="Wingfield B.D."/>
            <person name="Bills G.F."/>
            <person name="Dong Y."/>
            <person name="Huang W."/>
            <person name="Nel W.J."/>
            <person name="Swalarsk-Parry B.S."/>
            <person name="Vaghefi N."/>
            <person name="Wilken P.M."/>
            <person name="An Z."/>
            <person name="de Beer Z.W."/>
            <person name="De Vos L."/>
            <person name="Chen L."/>
            <person name="Duong T.A."/>
            <person name="Gao Y."/>
            <person name="Hammerbacher A."/>
            <person name="Kikkert J.R."/>
            <person name="Li Y."/>
            <person name="Li H."/>
            <person name="Li K."/>
            <person name="Li Q."/>
            <person name="Liu X."/>
            <person name="Ma X."/>
            <person name="Naidoo K."/>
            <person name="Pethybridge S.J."/>
            <person name="Sun J."/>
            <person name="Steenkamp E.T."/>
            <person name="van der Nest M.A."/>
            <person name="van Wyk S."/>
            <person name="Wingfield M.J."/>
            <person name="Xiong C."/>
            <person name="Yue Q."/>
            <person name="Zhang X."/>
        </authorList>
    </citation>
    <scope>NUCLEOTIDE SEQUENCE [LARGE SCALE GENOMIC DNA]</scope>
    <source>
        <strain evidence="11 12">BP 5553</strain>
    </source>
</reference>
<dbReference type="OrthoDB" id="2747330at2759"/>
<feature type="active site" evidence="5">
    <location>
        <position position="285"/>
    </location>
</feature>
<evidence type="ECO:0000256" key="5">
    <source>
        <dbReference type="PIRSR" id="PIRSR601461-1"/>
    </source>
</evidence>
<dbReference type="STRING" id="2656787.A0A370U1U2"/>
<evidence type="ECO:0000313" key="11">
    <source>
        <dbReference type="EMBL" id="RDL41713.1"/>
    </source>
</evidence>
<feature type="domain" description="Peptidase A1" evidence="10">
    <location>
        <begin position="87"/>
        <end position="413"/>
    </location>
</feature>
<dbReference type="PANTHER" id="PTHR47966:SF1">
    <property type="entry name" value="ASPARTYL PROTEINASE"/>
    <property type="match status" value="1"/>
</dbReference>
<keyword evidence="2 7" id="KW-0645">Protease</keyword>
<dbReference type="Gene3D" id="2.40.70.10">
    <property type="entry name" value="Acid Proteases"/>
    <property type="match status" value="2"/>
</dbReference>
<dbReference type="GO" id="GO:0006508">
    <property type="term" value="P:proteolysis"/>
    <property type="evidence" value="ECO:0007669"/>
    <property type="project" value="UniProtKB-KW"/>
</dbReference>
<sequence length="417" mass="44704">MAILTLPLLVLSSLLNCHTEAAAFQKRVSVAQVERSVSANAARTNLGAFHLAKSYARYNRPITQELKRGAGQRGTVTSVNKNNDAYWVSPVDIDGQIVNLIFDTGSSDLWVFSTELSTNSSSGHNVFSPLKSPSWKLLPNETWDTEYGDGSYASGLVGLNKVSIGGAVVESQAVEIATNVSASFSNLESDGIVGLGFTNGNTVVPNQQKTFFDNIAGDLENPVLGVSLRHDGPGHFNFGFLDKRWYTGKIWYADIDTIDGWWAFNATGYGIGRHFNSTVTPAIMDTGTSLMVMSDDIVVPYYSQVAGATNGTSGYVFPCESKLPSFTLRIGSGGIFTVPAEYMNFGLASAVNTTVLASRGDGTPPSNSTDNSCYGSLQSSQTSGEDSLNILGDVFLKSTFVVFDMRGPKVGIAHRRD</sequence>
<dbReference type="FunFam" id="2.40.70.10:FF:000026">
    <property type="entry name" value="Endothiapepsin"/>
    <property type="match status" value="1"/>
</dbReference>
<keyword evidence="3 7" id="KW-0064">Aspartyl protease</keyword>
<evidence type="ECO:0000256" key="6">
    <source>
        <dbReference type="PIRSR" id="PIRSR601461-2"/>
    </source>
</evidence>
<dbReference type="AlphaFoldDB" id="A0A370U1U2"/>
<evidence type="ECO:0000256" key="1">
    <source>
        <dbReference type="ARBA" id="ARBA00007447"/>
    </source>
</evidence>
<dbReference type="InterPro" id="IPR034163">
    <property type="entry name" value="Aspergillopepsin-like_cat_dom"/>
</dbReference>
<proteinExistence type="inferred from homology"/>
<keyword evidence="4 7" id="KW-0378">Hydrolase</keyword>
<dbReference type="Pfam" id="PF00026">
    <property type="entry name" value="Asp"/>
    <property type="match status" value="1"/>
</dbReference>
<dbReference type="GeneID" id="43594541"/>
<evidence type="ECO:0000313" key="12">
    <source>
        <dbReference type="Proteomes" id="UP000254866"/>
    </source>
</evidence>
<evidence type="ECO:0000256" key="3">
    <source>
        <dbReference type="ARBA" id="ARBA00022750"/>
    </source>
</evidence>
<organism evidence="11 12">
    <name type="scientific">Venustampulla echinocandica</name>
    <dbReference type="NCBI Taxonomy" id="2656787"/>
    <lineage>
        <taxon>Eukaryota</taxon>
        <taxon>Fungi</taxon>
        <taxon>Dikarya</taxon>
        <taxon>Ascomycota</taxon>
        <taxon>Pezizomycotina</taxon>
        <taxon>Leotiomycetes</taxon>
        <taxon>Helotiales</taxon>
        <taxon>Pleuroascaceae</taxon>
        <taxon>Venustampulla</taxon>
    </lineage>
</organism>
<keyword evidence="6" id="KW-1015">Disulfide bond</keyword>
<dbReference type="Proteomes" id="UP000254866">
    <property type="component" value="Unassembled WGS sequence"/>
</dbReference>
<dbReference type="InterPro" id="IPR021109">
    <property type="entry name" value="Peptidase_aspartic_dom_sf"/>
</dbReference>
<dbReference type="EMBL" id="NPIC01000001">
    <property type="protein sequence ID" value="RDL41713.1"/>
    <property type="molecule type" value="Genomic_DNA"/>
</dbReference>
<keyword evidence="12" id="KW-1185">Reference proteome</keyword>
<dbReference type="InterPro" id="IPR033121">
    <property type="entry name" value="PEPTIDASE_A1"/>
</dbReference>